<dbReference type="AlphaFoldDB" id="A0A9J6DDS4"/>
<feature type="compositionally biased region" description="Basic residues" evidence="1">
    <location>
        <begin position="330"/>
        <end position="352"/>
    </location>
</feature>
<protein>
    <submittedName>
        <fullName evidence="3">Uncharacterized protein</fullName>
    </submittedName>
</protein>
<comment type="caution">
    <text evidence="3">The sequence shown here is derived from an EMBL/GenBank/DDBJ whole genome shotgun (WGS) entry which is preliminary data.</text>
</comment>
<feature type="chain" id="PRO_5039937380" evidence="2">
    <location>
        <begin position="23"/>
        <end position="352"/>
    </location>
</feature>
<organism evidence="3 4">
    <name type="scientific">Rhipicephalus microplus</name>
    <name type="common">Cattle tick</name>
    <name type="synonym">Boophilus microplus</name>
    <dbReference type="NCBI Taxonomy" id="6941"/>
    <lineage>
        <taxon>Eukaryota</taxon>
        <taxon>Metazoa</taxon>
        <taxon>Ecdysozoa</taxon>
        <taxon>Arthropoda</taxon>
        <taxon>Chelicerata</taxon>
        <taxon>Arachnida</taxon>
        <taxon>Acari</taxon>
        <taxon>Parasitiformes</taxon>
        <taxon>Ixodida</taxon>
        <taxon>Ixodoidea</taxon>
        <taxon>Ixodidae</taxon>
        <taxon>Rhipicephalinae</taxon>
        <taxon>Rhipicephalus</taxon>
        <taxon>Boophilus</taxon>
    </lineage>
</organism>
<reference evidence="3" key="1">
    <citation type="journal article" date="2020" name="Cell">
        <title>Large-Scale Comparative Analyses of Tick Genomes Elucidate Their Genetic Diversity and Vector Capacities.</title>
        <authorList>
            <consortium name="Tick Genome and Microbiome Consortium (TIGMIC)"/>
            <person name="Jia N."/>
            <person name="Wang J."/>
            <person name="Shi W."/>
            <person name="Du L."/>
            <person name="Sun Y."/>
            <person name="Zhan W."/>
            <person name="Jiang J.F."/>
            <person name="Wang Q."/>
            <person name="Zhang B."/>
            <person name="Ji P."/>
            <person name="Bell-Sakyi L."/>
            <person name="Cui X.M."/>
            <person name="Yuan T.T."/>
            <person name="Jiang B.G."/>
            <person name="Yang W.F."/>
            <person name="Lam T.T."/>
            <person name="Chang Q.C."/>
            <person name="Ding S.J."/>
            <person name="Wang X.J."/>
            <person name="Zhu J.G."/>
            <person name="Ruan X.D."/>
            <person name="Zhao L."/>
            <person name="Wei J.T."/>
            <person name="Ye R.Z."/>
            <person name="Que T.C."/>
            <person name="Du C.H."/>
            <person name="Zhou Y.H."/>
            <person name="Cheng J.X."/>
            <person name="Dai P.F."/>
            <person name="Guo W.B."/>
            <person name="Han X.H."/>
            <person name="Huang E.J."/>
            <person name="Li L.F."/>
            <person name="Wei W."/>
            <person name="Gao Y.C."/>
            <person name="Liu J.Z."/>
            <person name="Shao H.Z."/>
            <person name="Wang X."/>
            <person name="Wang C.C."/>
            <person name="Yang T.C."/>
            <person name="Huo Q.B."/>
            <person name="Li W."/>
            <person name="Chen H.Y."/>
            <person name="Chen S.E."/>
            <person name="Zhou L.G."/>
            <person name="Ni X.B."/>
            <person name="Tian J.H."/>
            <person name="Sheng Y."/>
            <person name="Liu T."/>
            <person name="Pan Y.S."/>
            <person name="Xia L.Y."/>
            <person name="Li J."/>
            <person name="Zhao F."/>
            <person name="Cao W.C."/>
        </authorList>
    </citation>
    <scope>NUCLEOTIDE SEQUENCE</scope>
    <source>
        <strain evidence="3">Rmic-2018</strain>
    </source>
</reference>
<feature type="compositionally biased region" description="Low complexity" evidence="1">
    <location>
        <begin position="164"/>
        <end position="175"/>
    </location>
</feature>
<evidence type="ECO:0000256" key="2">
    <source>
        <dbReference type="SAM" id="SignalP"/>
    </source>
</evidence>
<evidence type="ECO:0000313" key="3">
    <source>
        <dbReference type="EMBL" id="KAH8020263.1"/>
    </source>
</evidence>
<sequence length="352" mass="38501">MLTARLNSLILSFAARPVMVQGEAEHLDNEQNNRCQEDVPIETLVSTQSPTLWGPWQGLRPAGCTLPALAAVPPKPSSPGSHLPASSKAEESGGLFTLDDSGENESQSDDAMVNKAAEPNSVPPKVGRAKRQAAPDQNAAGPSNEAAATKRPRGRPPKTSSEGPLALTPIAPTPARKLRKATEVTQPEAGNPSASKEVAGKTPRITRAKRSRSSSSKSPNDTASEEPKRRRSKKVSRSRSTHSSRSRPIRHARKARGRRSSSASSEASHPRKRRTRSHRRVRSIASSSTTIRRSKRDKKRRHTRSRSSSRHGGRHGKARSAASSRSSSVRGRRTRRARYPRMRRKSRRSHQD</sequence>
<evidence type="ECO:0000313" key="4">
    <source>
        <dbReference type="Proteomes" id="UP000821866"/>
    </source>
</evidence>
<feature type="compositionally biased region" description="Basic residues" evidence="1">
    <location>
        <begin position="229"/>
        <end position="259"/>
    </location>
</feature>
<feature type="compositionally biased region" description="Basic residues" evidence="1">
    <location>
        <begin position="270"/>
        <end position="282"/>
    </location>
</feature>
<feature type="signal peptide" evidence="2">
    <location>
        <begin position="1"/>
        <end position="22"/>
    </location>
</feature>
<feature type="compositionally biased region" description="Low complexity" evidence="1">
    <location>
        <begin position="319"/>
        <end position="329"/>
    </location>
</feature>
<feature type="compositionally biased region" description="Basic residues" evidence="1">
    <location>
        <begin position="292"/>
        <end position="318"/>
    </location>
</feature>
<keyword evidence="4" id="KW-1185">Reference proteome</keyword>
<dbReference type="EMBL" id="JABSTU010000010">
    <property type="protein sequence ID" value="KAH8020263.1"/>
    <property type="molecule type" value="Genomic_DNA"/>
</dbReference>
<reference evidence="3" key="2">
    <citation type="submission" date="2021-09" db="EMBL/GenBank/DDBJ databases">
        <authorList>
            <person name="Jia N."/>
            <person name="Wang J."/>
            <person name="Shi W."/>
            <person name="Du L."/>
            <person name="Sun Y."/>
            <person name="Zhan W."/>
            <person name="Jiang J."/>
            <person name="Wang Q."/>
            <person name="Zhang B."/>
            <person name="Ji P."/>
            <person name="Sakyi L.B."/>
            <person name="Cui X."/>
            <person name="Yuan T."/>
            <person name="Jiang B."/>
            <person name="Yang W."/>
            <person name="Lam T.T.-Y."/>
            <person name="Chang Q."/>
            <person name="Ding S."/>
            <person name="Wang X."/>
            <person name="Zhu J."/>
            <person name="Ruan X."/>
            <person name="Zhao L."/>
            <person name="Wei J."/>
            <person name="Que T."/>
            <person name="Du C."/>
            <person name="Cheng J."/>
            <person name="Dai P."/>
            <person name="Han X."/>
            <person name="Huang E."/>
            <person name="Gao Y."/>
            <person name="Liu J."/>
            <person name="Shao H."/>
            <person name="Ye R."/>
            <person name="Li L."/>
            <person name="Wei W."/>
            <person name="Wang X."/>
            <person name="Wang C."/>
            <person name="Huo Q."/>
            <person name="Li W."/>
            <person name="Guo W."/>
            <person name="Chen H."/>
            <person name="Chen S."/>
            <person name="Zhou L."/>
            <person name="Zhou L."/>
            <person name="Ni X."/>
            <person name="Tian J."/>
            <person name="Zhou Y."/>
            <person name="Sheng Y."/>
            <person name="Liu T."/>
            <person name="Pan Y."/>
            <person name="Xia L."/>
            <person name="Li J."/>
            <person name="Zhao F."/>
            <person name="Cao W."/>
        </authorList>
    </citation>
    <scope>NUCLEOTIDE SEQUENCE</scope>
    <source>
        <strain evidence="3">Rmic-2018</strain>
        <tissue evidence="3">Larvae</tissue>
    </source>
</reference>
<accession>A0A9J6DDS4</accession>
<proteinExistence type="predicted"/>
<keyword evidence="2" id="KW-0732">Signal</keyword>
<evidence type="ECO:0000256" key="1">
    <source>
        <dbReference type="SAM" id="MobiDB-lite"/>
    </source>
</evidence>
<dbReference type="Proteomes" id="UP000821866">
    <property type="component" value="Chromosome 8"/>
</dbReference>
<name>A0A9J6DDS4_RHIMP</name>
<feature type="region of interest" description="Disordered" evidence="1">
    <location>
        <begin position="70"/>
        <end position="352"/>
    </location>
</feature>
<gene>
    <name evidence="3" type="ORF">HPB51_025753</name>
</gene>
<dbReference type="VEuPathDB" id="VectorBase:LOC119176816"/>